<accession>A0A0J6ICJ6</accession>
<reference evidence="3" key="3">
    <citation type="journal article" date="2010" name="Genome Res.">
        <title>Population genomic sequencing of Coccidioides fungi reveals recent hybridization and transposon control.</title>
        <authorList>
            <person name="Neafsey D.E."/>
            <person name="Barker B.M."/>
            <person name="Sharpton T.J."/>
            <person name="Stajich J.E."/>
            <person name="Park D.J."/>
            <person name="Whiston E."/>
            <person name="Hung C.-Y."/>
            <person name="McMahan C."/>
            <person name="White J."/>
            <person name="Sykes S."/>
            <person name="Heiman D."/>
            <person name="Young S."/>
            <person name="Zeng Q."/>
            <person name="Abouelleil A."/>
            <person name="Aftuck L."/>
            <person name="Bessette D."/>
            <person name="Brown A."/>
            <person name="FitzGerald M."/>
            <person name="Lui A."/>
            <person name="Macdonald J.P."/>
            <person name="Priest M."/>
            <person name="Orbach M.J."/>
            <person name="Galgiani J.N."/>
            <person name="Kirkland T.N."/>
            <person name="Cole G.T."/>
            <person name="Birren B.W."/>
            <person name="Henn M.R."/>
            <person name="Taylor J.W."/>
            <person name="Rounsley S.D."/>
        </authorList>
    </citation>
    <scope>NUCLEOTIDE SEQUENCE [LARGE SCALE GENOMIC DNA]</scope>
    <source>
        <strain evidence="3">RMSCC 3488</strain>
    </source>
</reference>
<dbReference type="AlphaFoldDB" id="A0A0J6ICJ6"/>
<evidence type="ECO:0000256" key="1">
    <source>
        <dbReference type="SAM" id="SignalP"/>
    </source>
</evidence>
<dbReference type="EMBL" id="DS268111">
    <property type="protein sequence ID" value="KMM69407.1"/>
    <property type="molecule type" value="Genomic_DNA"/>
</dbReference>
<organism evidence="2 3">
    <name type="scientific">Coccidioides posadasii RMSCC 3488</name>
    <dbReference type="NCBI Taxonomy" id="454284"/>
    <lineage>
        <taxon>Eukaryota</taxon>
        <taxon>Fungi</taxon>
        <taxon>Dikarya</taxon>
        <taxon>Ascomycota</taxon>
        <taxon>Pezizomycotina</taxon>
        <taxon>Eurotiomycetes</taxon>
        <taxon>Eurotiomycetidae</taxon>
        <taxon>Onygenales</taxon>
        <taxon>Onygenaceae</taxon>
        <taxon>Coccidioides</taxon>
    </lineage>
</organism>
<reference evidence="2 3" key="1">
    <citation type="submission" date="2007-06" db="EMBL/GenBank/DDBJ databases">
        <title>The Genome Sequence of Coccidioides posadasii RMSCC_3488.</title>
        <authorList>
            <consortium name="Coccidioides Genome Resources Consortium"/>
            <consortium name="The Broad Institute Genome Sequencing Platform"/>
            <person name="Henn M.R."/>
            <person name="Sykes S."/>
            <person name="Young S."/>
            <person name="Jaffe D."/>
            <person name="Berlin A."/>
            <person name="Alvarez P."/>
            <person name="Butler J."/>
            <person name="Gnerre S."/>
            <person name="Grabherr M."/>
            <person name="Mauceli E."/>
            <person name="Brockman W."/>
            <person name="Kodira C."/>
            <person name="Alvarado L."/>
            <person name="Zeng Q."/>
            <person name="Crawford M."/>
            <person name="Antoine C."/>
            <person name="Devon K."/>
            <person name="Galgiani J."/>
            <person name="Orsborn K."/>
            <person name="Lewis M.L."/>
            <person name="Nusbaum C."/>
            <person name="Galagan J."/>
            <person name="Birren B."/>
        </authorList>
    </citation>
    <scope>NUCLEOTIDE SEQUENCE [LARGE SCALE GENOMIC DNA]</scope>
    <source>
        <strain evidence="2 3">RMSCC 3488</strain>
    </source>
</reference>
<sequence length="155" mass="16689">MWAGQGFLMRLQLTSYLWTVSNAESSFPSRIFLYQFTRLSRSFTSSSPSKKTCSTKRSWGSGGFSGERTQEYYVVDAMTIVLSSPSVQIPRQSDWAKCPKDTRTGCGPPPAAVPALSTVVVVQRPTAVAETANAGNATGLAYVSSPAESVEGNFT</sequence>
<feature type="signal peptide" evidence="1">
    <location>
        <begin position="1"/>
        <end position="23"/>
    </location>
</feature>
<gene>
    <name evidence="2" type="ORF">CPAG_05723</name>
</gene>
<reference evidence="3" key="2">
    <citation type="journal article" date="2009" name="Genome Res.">
        <title>Comparative genomic analyses of the human fungal pathogens Coccidioides and their relatives.</title>
        <authorList>
            <person name="Sharpton T.J."/>
            <person name="Stajich J.E."/>
            <person name="Rounsley S.D."/>
            <person name="Gardner M.J."/>
            <person name="Wortman J.R."/>
            <person name="Jordar V.S."/>
            <person name="Maiti R."/>
            <person name="Kodira C.D."/>
            <person name="Neafsey D.E."/>
            <person name="Zeng Q."/>
            <person name="Hung C.-Y."/>
            <person name="McMahan C."/>
            <person name="Muszewska A."/>
            <person name="Grynberg M."/>
            <person name="Mandel M.A."/>
            <person name="Kellner E.M."/>
            <person name="Barker B.M."/>
            <person name="Galgiani J.N."/>
            <person name="Orbach M.J."/>
            <person name="Kirkland T.N."/>
            <person name="Cole G.T."/>
            <person name="Henn M.R."/>
            <person name="Birren B.W."/>
            <person name="Taylor J.W."/>
        </authorList>
    </citation>
    <scope>NUCLEOTIDE SEQUENCE [LARGE SCALE GENOMIC DNA]</scope>
    <source>
        <strain evidence="3">RMSCC 3488</strain>
    </source>
</reference>
<protein>
    <submittedName>
        <fullName evidence="2">Uncharacterized protein</fullName>
    </submittedName>
</protein>
<dbReference type="Proteomes" id="UP000054567">
    <property type="component" value="Unassembled WGS sequence"/>
</dbReference>
<keyword evidence="1" id="KW-0732">Signal</keyword>
<dbReference type="VEuPathDB" id="FungiDB:CPAG_05723"/>
<name>A0A0J6ICJ6_COCPO</name>
<evidence type="ECO:0000313" key="2">
    <source>
        <dbReference type="EMBL" id="KMM69407.1"/>
    </source>
</evidence>
<proteinExistence type="predicted"/>
<evidence type="ECO:0000313" key="3">
    <source>
        <dbReference type="Proteomes" id="UP000054567"/>
    </source>
</evidence>
<feature type="chain" id="PRO_5005274754" evidence="1">
    <location>
        <begin position="24"/>
        <end position="155"/>
    </location>
</feature>